<feature type="compositionally biased region" description="Basic residues" evidence="1">
    <location>
        <begin position="327"/>
        <end position="340"/>
    </location>
</feature>
<accession>A0AAD6YD17</accession>
<reference evidence="2" key="1">
    <citation type="submission" date="2023-03" db="EMBL/GenBank/DDBJ databases">
        <title>Massive genome expansion in bonnet fungi (Mycena s.s.) driven by repeated elements and novel gene families across ecological guilds.</title>
        <authorList>
            <consortium name="Lawrence Berkeley National Laboratory"/>
            <person name="Harder C.B."/>
            <person name="Miyauchi S."/>
            <person name="Viragh M."/>
            <person name="Kuo A."/>
            <person name="Thoen E."/>
            <person name="Andreopoulos B."/>
            <person name="Lu D."/>
            <person name="Skrede I."/>
            <person name="Drula E."/>
            <person name="Henrissat B."/>
            <person name="Morin E."/>
            <person name="Kohler A."/>
            <person name="Barry K."/>
            <person name="LaButti K."/>
            <person name="Morin E."/>
            <person name="Salamov A."/>
            <person name="Lipzen A."/>
            <person name="Mereny Z."/>
            <person name="Hegedus B."/>
            <person name="Baldrian P."/>
            <person name="Stursova M."/>
            <person name="Weitz H."/>
            <person name="Taylor A."/>
            <person name="Grigoriev I.V."/>
            <person name="Nagy L.G."/>
            <person name="Martin F."/>
            <person name="Kauserud H."/>
        </authorList>
    </citation>
    <scope>NUCLEOTIDE SEQUENCE</scope>
    <source>
        <strain evidence="2">9144</strain>
    </source>
</reference>
<proteinExistence type="predicted"/>
<name>A0AAD6YD17_9AGAR</name>
<sequence length="560" mass="61179">MLQIFDSIQSITSWSSSSAFLITFPHLTFDSCARPDRTRLPLNARRPPPALSARRSPLAPPATRCPSLSAGPLRPLPARHSPPPLLAFRIPHGPSSLADSLPAGSASPAVRRPLHASYFPPFANCRSLPAAHCLVPYPLPRAQRSMPPAPRSLPPAPRSPLTARAYIPPRAAHVRHLPLVARCPPPLHMSHRRPHAHASRHALLMPAALLAAHRSLPPATRRSPPVTRARYRWLLLASTTRARRIARIAKQPAPADCQTRLSVFAQDLRLQTAARRPPPALTSRCSLPAASSWRRPRQSASSGGYPPSARACRKSRRPPPVHATHNTQRRLRLSVPRPRTHRAARTLAAPTLAAVHCTRSPASCFAACRHPYRRRRPTHACTSSNTSGFRCPLAAGRRPPFLAGSPLPAACLPLAAAPRFLSTIPRPRFPPFDLTRCPSDAACRWLSASCSPPLVAPLATCCFPFLPARRTYRPYSTCRTRQLLPASRKTRVWCNGEYSGLKPCLPTSEPYIIPELGAQFRDNQDKSKSVKILSAHPTVIIGSDRALLNGQTTFDSGSGK</sequence>
<organism evidence="2 3">
    <name type="scientific">Mycena pura</name>
    <dbReference type="NCBI Taxonomy" id="153505"/>
    <lineage>
        <taxon>Eukaryota</taxon>
        <taxon>Fungi</taxon>
        <taxon>Dikarya</taxon>
        <taxon>Basidiomycota</taxon>
        <taxon>Agaricomycotina</taxon>
        <taxon>Agaricomycetes</taxon>
        <taxon>Agaricomycetidae</taxon>
        <taxon>Agaricales</taxon>
        <taxon>Marasmiineae</taxon>
        <taxon>Mycenaceae</taxon>
        <taxon>Mycena</taxon>
    </lineage>
</organism>
<dbReference type="EMBL" id="JARJCW010000029">
    <property type="protein sequence ID" value="KAJ7209987.1"/>
    <property type="molecule type" value="Genomic_DNA"/>
</dbReference>
<evidence type="ECO:0000256" key="1">
    <source>
        <dbReference type="SAM" id="MobiDB-lite"/>
    </source>
</evidence>
<feature type="region of interest" description="Disordered" evidence="1">
    <location>
        <begin position="38"/>
        <end position="73"/>
    </location>
</feature>
<evidence type="ECO:0000313" key="2">
    <source>
        <dbReference type="EMBL" id="KAJ7209987.1"/>
    </source>
</evidence>
<dbReference type="AlphaFoldDB" id="A0AAD6YD17"/>
<keyword evidence="3" id="KW-1185">Reference proteome</keyword>
<gene>
    <name evidence="2" type="ORF">GGX14DRAFT_626237</name>
</gene>
<feature type="compositionally biased region" description="Low complexity" evidence="1">
    <location>
        <begin position="40"/>
        <end position="64"/>
    </location>
</feature>
<evidence type="ECO:0000313" key="3">
    <source>
        <dbReference type="Proteomes" id="UP001219525"/>
    </source>
</evidence>
<protein>
    <submittedName>
        <fullName evidence="2">Uncharacterized protein</fullName>
    </submittedName>
</protein>
<comment type="caution">
    <text evidence="2">The sequence shown here is derived from an EMBL/GenBank/DDBJ whole genome shotgun (WGS) entry which is preliminary data.</text>
</comment>
<feature type="region of interest" description="Disordered" evidence="1">
    <location>
        <begin position="274"/>
        <end position="340"/>
    </location>
</feature>
<dbReference type="Proteomes" id="UP001219525">
    <property type="component" value="Unassembled WGS sequence"/>
</dbReference>